<evidence type="ECO:0008006" key="3">
    <source>
        <dbReference type="Google" id="ProtNLM"/>
    </source>
</evidence>
<dbReference type="EMBL" id="LDQC01000058">
    <property type="protein sequence ID" value="KTR05220.1"/>
    <property type="molecule type" value="Genomic_DNA"/>
</dbReference>
<sequence length="187" mass="20608">MTSRDRVIAMEAVELMPESVVLDHSFVFAALESEARHHAAAADFLERLTRGGTRLLFTDLLELQLHDRAFATAIRAQSASQRRSGRTPSAGADELARAFIGRWRNVLLESDAVHVEVSDLMDDLMYYSERFRLSSISAVHAALVMAADADGLATVDPTFGAVDASLLPLFLPRDVVRFARRGRELPA</sequence>
<reference evidence="1 2" key="1">
    <citation type="journal article" date="2016" name="Front. Microbiol.">
        <title>Genomic Resource of Rice Seed Associated Bacteria.</title>
        <authorList>
            <person name="Midha S."/>
            <person name="Bansal K."/>
            <person name="Sharma S."/>
            <person name="Kumar N."/>
            <person name="Patil P.P."/>
            <person name="Chaudhry V."/>
            <person name="Patil P.B."/>
        </authorList>
    </citation>
    <scope>NUCLEOTIDE SEQUENCE [LARGE SCALE GENOMIC DNA]</scope>
    <source>
        <strain evidence="1 2">NS184</strain>
    </source>
</reference>
<dbReference type="STRING" id="33881.NS184_10640"/>
<evidence type="ECO:0000313" key="1">
    <source>
        <dbReference type="EMBL" id="KTR05220.1"/>
    </source>
</evidence>
<protein>
    <recommendedName>
        <fullName evidence="3">PIN domain-containing protein</fullName>
    </recommendedName>
</protein>
<dbReference type="PATRIC" id="fig|33881.3.peg.2474"/>
<gene>
    <name evidence="1" type="ORF">NS184_10640</name>
</gene>
<dbReference type="AlphaFoldDB" id="A0A175RNA7"/>
<accession>A0A175RNA7</accession>
<proteinExistence type="predicted"/>
<organism evidence="1 2">
    <name type="scientific">Curtobacterium luteum</name>
    <dbReference type="NCBI Taxonomy" id="33881"/>
    <lineage>
        <taxon>Bacteria</taxon>
        <taxon>Bacillati</taxon>
        <taxon>Actinomycetota</taxon>
        <taxon>Actinomycetes</taxon>
        <taxon>Micrococcales</taxon>
        <taxon>Microbacteriaceae</taxon>
        <taxon>Curtobacterium</taxon>
    </lineage>
</organism>
<evidence type="ECO:0000313" key="2">
    <source>
        <dbReference type="Proteomes" id="UP000078252"/>
    </source>
</evidence>
<name>A0A175RNA7_9MICO</name>
<dbReference type="Proteomes" id="UP000078252">
    <property type="component" value="Unassembled WGS sequence"/>
</dbReference>
<comment type="caution">
    <text evidence="1">The sequence shown here is derived from an EMBL/GenBank/DDBJ whole genome shotgun (WGS) entry which is preliminary data.</text>
</comment>